<organism evidence="2 3">
    <name type="scientific">Riemerella columbipharyngis</name>
    <dbReference type="NCBI Taxonomy" id="1071918"/>
    <lineage>
        <taxon>Bacteria</taxon>
        <taxon>Pseudomonadati</taxon>
        <taxon>Bacteroidota</taxon>
        <taxon>Flavobacteriia</taxon>
        <taxon>Flavobacteriales</taxon>
        <taxon>Weeksellaceae</taxon>
        <taxon>Riemerella</taxon>
    </lineage>
</organism>
<dbReference type="InterPro" id="IPR024445">
    <property type="entry name" value="Tnp_ISXO2-like"/>
</dbReference>
<dbReference type="Proteomes" id="UP000198517">
    <property type="component" value="Unassembled WGS sequence"/>
</dbReference>
<gene>
    <name evidence="2" type="ORF">SAMN05421544_10299</name>
</gene>
<dbReference type="STRING" id="1071918.SAMN05421544_10299"/>
<sequence>MFDKIRELIAGEYEKDKGEIELDESYFGVQRVRGKRGRGEKGKIPVFGMLKREGKVYTQIIKTTQRLIYYLL</sequence>
<proteinExistence type="predicted"/>
<accession>A0A1G6ZIX1</accession>
<feature type="domain" description="ISXO2-like transposase" evidence="1">
    <location>
        <begin position="17"/>
        <end position="64"/>
    </location>
</feature>
<dbReference type="Pfam" id="PF12762">
    <property type="entry name" value="DDE_Tnp_IS1595"/>
    <property type="match status" value="1"/>
</dbReference>
<dbReference type="AlphaFoldDB" id="A0A1G6ZIX1"/>
<dbReference type="EMBL" id="FNAS01000002">
    <property type="protein sequence ID" value="SDE02500.1"/>
    <property type="molecule type" value="Genomic_DNA"/>
</dbReference>
<evidence type="ECO:0000259" key="1">
    <source>
        <dbReference type="Pfam" id="PF12762"/>
    </source>
</evidence>
<keyword evidence="3" id="KW-1185">Reference proteome</keyword>
<evidence type="ECO:0000313" key="2">
    <source>
        <dbReference type="EMBL" id="SDE02500.1"/>
    </source>
</evidence>
<evidence type="ECO:0000313" key="3">
    <source>
        <dbReference type="Proteomes" id="UP000198517"/>
    </source>
</evidence>
<name>A0A1G6ZIX1_9FLAO</name>
<reference evidence="2 3" key="1">
    <citation type="submission" date="2016-10" db="EMBL/GenBank/DDBJ databases">
        <authorList>
            <person name="de Groot N.N."/>
        </authorList>
    </citation>
    <scope>NUCLEOTIDE SEQUENCE [LARGE SCALE GENOMIC DNA]</scope>
    <source>
        <strain evidence="2 3">DSM 24015</strain>
    </source>
</reference>
<protein>
    <submittedName>
        <fullName evidence="2">Transposase</fullName>
    </submittedName>
</protein>